<dbReference type="Pfam" id="PF17921">
    <property type="entry name" value="Integrase_H2C2"/>
    <property type="match status" value="1"/>
</dbReference>
<dbReference type="PANTHER" id="PTHR15503">
    <property type="entry name" value="LDOC1 RELATED"/>
    <property type="match status" value="1"/>
</dbReference>
<gene>
    <name evidence="11" type="primary">LOC107830732</name>
</gene>
<dbReference type="STRING" id="4097.A0A1S4DKE2"/>
<dbReference type="Gene3D" id="1.10.340.70">
    <property type="match status" value="1"/>
</dbReference>
<dbReference type="Gene3D" id="3.30.70.270">
    <property type="match status" value="1"/>
</dbReference>
<evidence type="ECO:0000256" key="3">
    <source>
        <dbReference type="ARBA" id="ARBA00022695"/>
    </source>
</evidence>
<dbReference type="Gene3D" id="2.40.70.10">
    <property type="entry name" value="Acid Proteases"/>
    <property type="match status" value="1"/>
</dbReference>
<evidence type="ECO:0000256" key="2">
    <source>
        <dbReference type="ARBA" id="ARBA00022679"/>
    </source>
</evidence>
<dbReference type="OrthoDB" id="1304586at2759"/>
<dbReference type="RefSeq" id="XP_016513847.1">
    <property type="nucleotide sequence ID" value="XM_016658361.1"/>
</dbReference>
<dbReference type="PANTHER" id="PTHR15503:SF45">
    <property type="entry name" value="RNA-DIRECTED DNA POLYMERASE HOMOLOG"/>
    <property type="match status" value="1"/>
</dbReference>
<feature type="compositionally biased region" description="Polar residues" evidence="8">
    <location>
        <begin position="13"/>
        <end position="26"/>
    </location>
</feature>
<dbReference type="GO" id="GO:0016787">
    <property type="term" value="F:hydrolase activity"/>
    <property type="evidence" value="ECO:0007669"/>
    <property type="project" value="UniProtKB-KW"/>
</dbReference>
<dbReference type="Pfam" id="PF17917">
    <property type="entry name" value="RT_RNaseH"/>
    <property type="match status" value="1"/>
</dbReference>
<accession>A0A1S4DKE2</accession>
<dbReference type="PaxDb" id="4097-A0A1S4DKE2"/>
<keyword evidence="6" id="KW-0378">Hydrolase</keyword>
<keyword evidence="7" id="KW-0695">RNA-directed DNA polymerase</keyword>
<dbReference type="EC" id="2.7.7.49" evidence="1"/>
<dbReference type="InterPro" id="IPR043502">
    <property type="entry name" value="DNA/RNA_pol_sf"/>
</dbReference>
<dbReference type="GO" id="GO:0003964">
    <property type="term" value="F:RNA-directed DNA polymerase activity"/>
    <property type="evidence" value="ECO:0007669"/>
    <property type="project" value="UniProtKB-KW"/>
</dbReference>
<evidence type="ECO:0000256" key="4">
    <source>
        <dbReference type="ARBA" id="ARBA00022722"/>
    </source>
</evidence>
<evidence type="ECO:0000256" key="1">
    <source>
        <dbReference type="ARBA" id="ARBA00012493"/>
    </source>
</evidence>
<keyword evidence="4" id="KW-0540">Nuclease</keyword>
<evidence type="ECO:0000256" key="6">
    <source>
        <dbReference type="ARBA" id="ARBA00022801"/>
    </source>
</evidence>
<proteinExistence type="predicted"/>
<dbReference type="InterPro" id="IPR041373">
    <property type="entry name" value="RT_RNaseH"/>
</dbReference>
<dbReference type="SUPFAM" id="SSF56672">
    <property type="entry name" value="DNA/RNA polymerases"/>
    <property type="match status" value="1"/>
</dbReference>
<evidence type="ECO:0000259" key="10">
    <source>
        <dbReference type="Pfam" id="PF17921"/>
    </source>
</evidence>
<dbReference type="GO" id="GO:0004519">
    <property type="term" value="F:endonuclease activity"/>
    <property type="evidence" value="ECO:0007669"/>
    <property type="project" value="UniProtKB-KW"/>
</dbReference>
<dbReference type="KEGG" id="nta:107830732"/>
<sequence>MRDCTSRGGSGAAQPSRSIAISSAPTRPQGKVPQTPAVHGGGRDRAPTTDGPQNCRCALVGRQGREASSDVVTCTLLVNSHNDFVLIDPGSTISYVTPFVATKFGIKPIAIKPLEVATPVGDSVVARRVFRGCTVVIGDRSTTADLIKLEMVDLDVPLGIDWFSSCYANVDYELPSLTPEREIEFPINIVQGTRPISIPPYRMAPVELKELKEQLKDLLDKCFIRPNTSPLGAPVLYVKKKDGFLRMCIDYRQLNKVTIKNKYPLSIIDDLFDQFQGAKICRSSTYNIGYPLGPEAVCQISKCEFWLSSIAYRGHIVSSEGIKVDGQKIEAVKNWPRPTTPPEIVLGCVLMQHGKVIAYASRQLKKHEQNYRTHDLELAAVIHLARLGVRLIDLEDGGVVAQNIATTCLVIKVKQRQYDDPIPIEYSQVARKKKSPPYKVTSDGVLRYKDRLCVPDVAGLHRQIMTEAHHSRYTIHPGSTKMYHDLKQIYWWDEMKHDIAEFVAQCPNSHQVKFEHQKPNSLLQEIEIPTWKWEVVNMDFITGLHCTRTRYISI</sequence>
<feature type="domain" description="Integrase zinc-binding" evidence="10">
    <location>
        <begin position="460"/>
        <end position="508"/>
    </location>
</feature>
<keyword evidence="5" id="KW-0255">Endonuclease</keyword>
<evidence type="ECO:0000259" key="9">
    <source>
        <dbReference type="Pfam" id="PF17917"/>
    </source>
</evidence>
<organism evidence="11">
    <name type="scientific">Nicotiana tabacum</name>
    <name type="common">Common tobacco</name>
    <dbReference type="NCBI Taxonomy" id="4097"/>
    <lineage>
        <taxon>Eukaryota</taxon>
        <taxon>Viridiplantae</taxon>
        <taxon>Streptophyta</taxon>
        <taxon>Embryophyta</taxon>
        <taxon>Tracheophyta</taxon>
        <taxon>Spermatophyta</taxon>
        <taxon>Magnoliopsida</taxon>
        <taxon>eudicotyledons</taxon>
        <taxon>Gunneridae</taxon>
        <taxon>Pentapetalae</taxon>
        <taxon>asterids</taxon>
        <taxon>lamiids</taxon>
        <taxon>Solanales</taxon>
        <taxon>Solanaceae</taxon>
        <taxon>Nicotianoideae</taxon>
        <taxon>Nicotianeae</taxon>
        <taxon>Nicotiana</taxon>
    </lineage>
</organism>
<dbReference type="InterPro" id="IPR032567">
    <property type="entry name" value="RTL1-rel"/>
</dbReference>
<dbReference type="AlphaFoldDB" id="A0A1S4DKE2"/>
<reference evidence="11" key="1">
    <citation type="submission" date="2025-08" db="UniProtKB">
        <authorList>
            <consortium name="RefSeq"/>
        </authorList>
    </citation>
    <scope>IDENTIFICATION</scope>
</reference>
<dbReference type="InterPro" id="IPR021109">
    <property type="entry name" value="Peptidase_aspartic_dom_sf"/>
</dbReference>
<dbReference type="CDD" id="cd00303">
    <property type="entry name" value="retropepsin_like"/>
    <property type="match status" value="1"/>
</dbReference>
<keyword evidence="3" id="KW-0548">Nucleotidyltransferase</keyword>
<protein>
    <recommendedName>
        <fullName evidence="1">RNA-directed DNA polymerase</fullName>
        <ecNumber evidence="1">2.7.7.49</ecNumber>
    </recommendedName>
</protein>
<name>A0A1S4DKE2_TOBAC</name>
<dbReference type="InterPro" id="IPR043128">
    <property type="entry name" value="Rev_trsase/Diguanyl_cyclase"/>
</dbReference>
<keyword evidence="2" id="KW-0808">Transferase</keyword>
<dbReference type="InterPro" id="IPR041588">
    <property type="entry name" value="Integrase_H2C2"/>
</dbReference>
<evidence type="ECO:0000313" key="11">
    <source>
        <dbReference type="RefSeq" id="XP_016513847.1"/>
    </source>
</evidence>
<dbReference type="Pfam" id="PF08284">
    <property type="entry name" value="RVP_2"/>
    <property type="match status" value="1"/>
</dbReference>
<evidence type="ECO:0000256" key="5">
    <source>
        <dbReference type="ARBA" id="ARBA00022759"/>
    </source>
</evidence>
<dbReference type="Gene3D" id="3.10.10.10">
    <property type="entry name" value="HIV Type 1 Reverse Transcriptase, subunit A, domain 1"/>
    <property type="match status" value="1"/>
</dbReference>
<feature type="region of interest" description="Disordered" evidence="8">
    <location>
        <begin position="1"/>
        <end position="53"/>
    </location>
</feature>
<evidence type="ECO:0000256" key="7">
    <source>
        <dbReference type="ARBA" id="ARBA00022918"/>
    </source>
</evidence>
<evidence type="ECO:0000256" key="8">
    <source>
        <dbReference type="SAM" id="MobiDB-lite"/>
    </source>
</evidence>
<feature type="domain" description="Reverse transcriptase RNase H-like" evidence="9">
    <location>
        <begin position="344"/>
        <end position="384"/>
    </location>
</feature>